<dbReference type="EMBL" id="JBHUCM010000053">
    <property type="protein sequence ID" value="MFD1545955.1"/>
    <property type="molecule type" value="Genomic_DNA"/>
</dbReference>
<evidence type="ECO:0000313" key="2">
    <source>
        <dbReference type="EMBL" id="MFD1545955.1"/>
    </source>
</evidence>
<organism evidence="2 3">
    <name type="scientific">Nonomuraea guangzhouensis</name>
    <dbReference type="NCBI Taxonomy" id="1291555"/>
    <lineage>
        <taxon>Bacteria</taxon>
        <taxon>Bacillati</taxon>
        <taxon>Actinomycetota</taxon>
        <taxon>Actinomycetes</taxon>
        <taxon>Streptosporangiales</taxon>
        <taxon>Streptosporangiaceae</taxon>
        <taxon>Nonomuraea</taxon>
    </lineage>
</organism>
<dbReference type="Proteomes" id="UP001597097">
    <property type="component" value="Unassembled WGS sequence"/>
</dbReference>
<dbReference type="InterPro" id="IPR050281">
    <property type="entry name" value="Flavin_monoamine_oxidase"/>
</dbReference>
<dbReference type="SUPFAM" id="SSF51905">
    <property type="entry name" value="FAD/NAD(P)-binding domain"/>
    <property type="match status" value="1"/>
</dbReference>
<feature type="domain" description="Amine oxidase" evidence="1">
    <location>
        <begin position="67"/>
        <end position="520"/>
    </location>
</feature>
<evidence type="ECO:0000313" key="3">
    <source>
        <dbReference type="Proteomes" id="UP001597097"/>
    </source>
</evidence>
<name>A0ABW4GTF0_9ACTN</name>
<keyword evidence="3" id="KW-1185">Reference proteome</keyword>
<proteinExistence type="predicted"/>
<sequence length="528" mass="56825">MGYSRRDFLSAVGVSGGAGALFATMGALGLAPSAEAATKGTFGPPQPSDFSLTGRSAKKVVILGAGIAGLTTAYELGKAGYDCTILEALDRVGGRNWTVRGGDRVTELDGSTQVAQFSDGLYLNAGPARLAQWMVTMDYCRELGVDLEVFTNSNAQAYIYHQSMSAPVRWRTAKADVYGYVSELLSRATDAGALDAALTAQDKERLIAFLSSFGAVGDKASGFRYSATSRRGHSVNPGAGEQEGTVLGPVPSLSEVLASGVGQRFAFEFGYEQAMLMFQPVGGMDAIPRAFANKIGRQRIRLRAKVSKITNLQDGVEVEYQDRHGRTQKIKADLCVAAMPPHILAKTAHNLGTEVQAALATPTVANAGKIGLEYRRRWWETDEDIYGGVTATDLDLGTIWYPSYGYGTARGMVVGYYNFGAQADAYAALKPAERERRAIEQGMKIHGAKYRDELASSVSIAWKLQPHIEGAWVGWPSRQGAYQLLGKPAGHVYFAGDWLSYMIAWQAGALESARKVVTELHQRVLSAS</sequence>
<dbReference type="PROSITE" id="PS51318">
    <property type="entry name" value="TAT"/>
    <property type="match status" value="1"/>
</dbReference>
<protein>
    <submittedName>
        <fullName evidence="2">Flavin monoamine oxidase family protein</fullName>
    </submittedName>
</protein>
<dbReference type="Gene3D" id="3.90.660.10">
    <property type="match status" value="1"/>
</dbReference>
<dbReference type="SUPFAM" id="SSF54373">
    <property type="entry name" value="FAD-linked reductases, C-terminal domain"/>
    <property type="match status" value="1"/>
</dbReference>
<dbReference type="InterPro" id="IPR006311">
    <property type="entry name" value="TAT_signal"/>
</dbReference>
<dbReference type="InterPro" id="IPR036188">
    <property type="entry name" value="FAD/NAD-bd_sf"/>
</dbReference>
<dbReference type="RefSeq" id="WP_308127463.1">
    <property type="nucleotide sequence ID" value="NZ_JAHKRM010000039.1"/>
</dbReference>
<dbReference type="Pfam" id="PF01593">
    <property type="entry name" value="Amino_oxidase"/>
    <property type="match status" value="1"/>
</dbReference>
<dbReference type="PANTHER" id="PTHR10742:SF342">
    <property type="entry name" value="AMINE OXIDASE"/>
    <property type="match status" value="1"/>
</dbReference>
<dbReference type="Gene3D" id="1.20.1440.240">
    <property type="match status" value="1"/>
</dbReference>
<accession>A0ABW4GTF0</accession>
<reference evidence="3" key="1">
    <citation type="journal article" date="2019" name="Int. J. Syst. Evol. Microbiol.">
        <title>The Global Catalogue of Microorganisms (GCM) 10K type strain sequencing project: providing services to taxonomists for standard genome sequencing and annotation.</title>
        <authorList>
            <consortium name="The Broad Institute Genomics Platform"/>
            <consortium name="The Broad Institute Genome Sequencing Center for Infectious Disease"/>
            <person name="Wu L."/>
            <person name="Ma J."/>
        </authorList>
    </citation>
    <scope>NUCLEOTIDE SEQUENCE [LARGE SCALE GENOMIC DNA]</scope>
    <source>
        <strain evidence="3">CGMCC 1.15399</strain>
    </source>
</reference>
<dbReference type="PANTHER" id="PTHR10742">
    <property type="entry name" value="FLAVIN MONOAMINE OXIDASE"/>
    <property type="match status" value="1"/>
</dbReference>
<comment type="caution">
    <text evidence="2">The sequence shown here is derived from an EMBL/GenBank/DDBJ whole genome shotgun (WGS) entry which is preliminary data.</text>
</comment>
<dbReference type="InterPro" id="IPR002937">
    <property type="entry name" value="Amino_oxidase"/>
</dbReference>
<dbReference type="Gene3D" id="3.50.50.60">
    <property type="entry name" value="FAD/NAD(P)-binding domain"/>
    <property type="match status" value="1"/>
</dbReference>
<gene>
    <name evidence="2" type="ORF">ACFSJ0_53565</name>
</gene>
<evidence type="ECO:0000259" key="1">
    <source>
        <dbReference type="Pfam" id="PF01593"/>
    </source>
</evidence>